<dbReference type="EMBL" id="LCAW01000001">
    <property type="protein sequence ID" value="KKR99979.1"/>
    <property type="molecule type" value="Genomic_DNA"/>
</dbReference>
<evidence type="ECO:0000313" key="3">
    <source>
        <dbReference type="Proteomes" id="UP000033930"/>
    </source>
</evidence>
<protein>
    <submittedName>
        <fullName evidence="2">Uncharacterized protein</fullName>
    </submittedName>
</protein>
<proteinExistence type="predicted"/>
<dbReference type="Proteomes" id="UP000033930">
    <property type="component" value="Unassembled WGS sequence"/>
</dbReference>
<gene>
    <name evidence="2" type="ORF">UU50_C0001G0037</name>
</gene>
<comment type="caution">
    <text evidence="2">The sequence shown here is derived from an EMBL/GenBank/DDBJ whole genome shotgun (WGS) entry which is preliminary data.</text>
</comment>
<sequence>MHHRRTRRWQESRPSPGRCRWPVQGRSLPAGPDDPVPDLRGADPQRPGLHRGPPDPREAPQQGARSPGDRGGRSRRAGLPDLRRGMQ</sequence>
<accession>A0A0G0VG81</accession>
<name>A0A0G0VG81_9BACT</name>
<evidence type="ECO:0000313" key="2">
    <source>
        <dbReference type="EMBL" id="KKR99979.1"/>
    </source>
</evidence>
<organism evidence="2 3">
    <name type="scientific">Candidatus Uhrbacteria bacterium GW2011_GWC1_41_20</name>
    <dbReference type="NCBI Taxonomy" id="1618983"/>
    <lineage>
        <taxon>Bacteria</taxon>
        <taxon>Candidatus Uhriibacteriota</taxon>
    </lineage>
</organism>
<evidence type="ECO:0000256" key="1">
    <source>
        <dbReference type="SAM" id="MobiDB-lite"/>
    </source>
</evidence>
<dbReference type="AlphaFoldDB" id="A0A0G0VG81"/>
<reference evidence="2 3" key="1">
    <citation type="journal article" date="2015" name="Nature">
        <title>rRNA introns, odd ribosomes, and small enigmatic genomes across a large radiation of phyla.</title>
        <authorList>
            <person name="Brown C.T."/>
            <person name="Hug L.A."/>
            <person name="Thomas B.C."/>
            <person name="Sharon I."/>
            <person name="Castelle C.J."/>
            <person name="Singh A."/>
            <person name="Wilkins M.J."/>
            <person name="Williams K.H."/>
            <person name="Banfield J.F."/>
        </authorList>
    </citation>
    <scope>NUCLEOTIDE SEQUENCE [LARGE SCALE GENOMIC DNA]</scope>
</reference>
<feature type="region of interest" description="Disordered" evidence="1">
    <location>
        <begin position="1"/>
        <end position="87"/>
    </location>
</feature>